<gene>
    <name evidence="1" type="primary">ABCA10</name>
    <name evidence="1" type="ORF">QJS10_CPB14g01291</name>
</gene>
<name>A0AAV9DHB0_ACOCL</name>
<sequence length="212" mass="24208">MDLMPGFSLYKGLYEFSQCALAEHNTESSGMTWKDLNNTNNGMKDTLLIMALECPILICISYNMDKICHLSNKVFKQWKCFWKKRTQPFTMSNRIQSSTVFFDSENSEVYNERCRVEQLIQDINKDHPFVCNNLGKRYMGKDGRLKKQALQSLYLAIQSRECFEHVDGTMGTMGEADPHLPKELNVGQDFPRILNNVTGLLQPTSGNALSTA</sequence>
<dbReference type="AlphaFoldDB" id="A0AAV9DHB0"/>
<keyword evidence="2" id="KW-1185">Reference proteome</keyword>
<evidence type="ECO:0000313" key="2">
    <source>
        <dbReference type="Proteomes" id="UP001180020"/>
    </source>
</evidence>
<organism evidence="1 2">
    <name type="scientific">Acorus calamus</name>
    <name type="common">Sweet flag</name>
    <dbReference type="NCBI Taxonomy" id="4465"/>
    <lineage>
        <taxon>Eukaryota</taxon>
        <taxon>Viridiplantae</taxon>
        <taxon>Streptophyta</taxon>
        <taxon>Embryophyta</taxon>
        <taxon>Tracheophyta</taxon>
        <taxon>Spermatophyta</taxon>
        <taxon>Magnoliopsida</taxon>
        <taxon>Liliopsida</taxon>
        <taxon>Acoraceae</taxon>
        <taxon>Acorus</taxon>
    </lineage>
</organism>
<dbReference type="PANTHER" id="PTHR19229">
    <property type="entry name" value="ATP-BINDING CASSETTE TRANSPORTER SUBFAMILY A ABCA"/>
    <property type="match status" value="1"/>
</dbReference>
<dbReference type="Proteomes" id="UP001180020">
    <property type="component" value="Unassembled WGS sequence"/>
</dbReference>
<dbReference type="GO" id="GO:0140359">
    <property type="term" value="F:ABC-type transporter activity"/>
    <property type="evidence" value="ECO:0007669"/>
    <property type="project" value="InterPro"/>
</dbReference>
<dbReference type="InterPro" id="IPR026082">
    <property type="entry name" value="ABCA"/>
</dbReference>
<reference evidence="1" key="1">
    <citation type="journal article" date="2023" name="Nat. Commun.">
        <title>Diploid and tetraploid genomes of Acorus and the evolution of monocots.</title>
        <authorList>
            <person name="Ma L."/>
            <person name="Liu K.W."/>
            <person name="Li Z."/>
            <person name="Hsiao Y.Y."/>
            <person name="Qi Y."/>
            <person name="Fu T."/>
            <person name="Tang G.D."/>
            <person name="Zhang D."/>
            <person name="Sun W.H."/>
            <person name="Liu D.K."/>
            <person name="Li Y."/>
            <person name="Chen G.Z."/>
            <person name="Liu X.D."/>
            <person name="Liao X.Y."/>
            <person name="Jiang Y.T."/>
            <person name="Yu X."/>
            <person name="Hao Y."/>
            <person name="Huang J."/>
            <person name="Zhao X.W."/>
            <person name="Ke S."/>
            <person name="Chen Y.Y."/>
            <person name="Wu W.L."/>
            <person name="Hsu J.L."/>
            <person name="Lin Y.F."/>
            <person name="Huang M.D."/>
            <person name="Li C.Y."/>
            <person name="Huang L."/>
            <person name="Wang Z.W."/>
            <person name="Zhao X."/>
            <person name="Zhong W.Y."/>
            <person name="Peng D.H."/>
            <person name="Ahmad S."/>
            <person name="Lan S."/>
            <person name="Zhang J.S."/>
            <person name="Tsai W.C."/>
            <person name="Van de Peer Y."/>
            <person name="Liu Z.J."/>
        </authorList>
    </citation>
    <scope>NUCLEOTIDE SEQUENCE</scope>
    <source>
        <strain evidence="1">CP</strain>
    </source>
</reference>
<protein>
    <submittedName>
        <fullName evidence="1">ABC transporter A family member 10</fullName>
    </submittedName>
</protein>
<dbReference type="EMBL" id="JAUJYO010000014">
    <property type="protein sequence ID" value="KAK1299513.1"/>
    <property type="molecule type" value="Genomic_DNA"/>
</dbReference>
<comment type="caution">
    <text evidence="1">The sequence shown here is derived from an EMBL/GenBank/DDBJ whole genome shotgun (WGS) entry which is preliminary data.</text>
</comment>
<dbReference type="GO" id="GO:0016020">
    <property type="term" value="C:membrane"/>
    <property type="evidence" value="ECO:0007669"/>
    <property type="project" value="InterPro"/>
</dbReference>
<dbReference type="PANTHER" id="PTHR19229:SF154">
    <property type="entry name" value="ABC TRANSPORTER A FAMILY MEMBER 3-RELATED"/>
    <property type="match status" value="1"/>
</dbReference>
<accession>A0AAV9DHB0</accession>
<proteinExistence type="predicted"/>
<evidence type="ECO:0000313" key="1">
    <source>
        <dbReference type="EMBL" id="KAK1299513.1"/>
    </source>
</evidence>
<reference evidence="1" key="2">
    <citation type="submission" date="2023-06" db="EMBL/GenBank/DDBJ databases">
        <authorList>
            <person name="Ma L."/>
            <person name="Liu K.-W."/>
            <person name="Li Z."/>
            <person name="Hsiao Y.-Y."/>
            <person name="Qi Y."/>
            <person name="Fu T."/>
            <person name="Tang G."/>
            <person name="Zhang D."/>
            <person name="Sun W.-H."/>
            <person name="Liu D.-K."/>
            <person name="Li Y."/>
            <person name="Chen G.-Z."/>
            <person name="Liu X.-D."/>
            <person name="Liao X.-Y."/>
            <person name="Jiang Y.-T."/>
            <person name="Yu X."/>
            <person name="Hao Y."/>
            <person name="Huang J."/>
            <person name="Zhao X.-W."/>
            <person name="Ke S."/>
            <person name="Chen Y.-Y."/>
            <person name="Wu W.-L."/>
            <person name="Hsu J.-L."/>
            <person name="Lin Y.-F."/>
            <person name="Huang M.-D."/>
            <person name="Li C.-Y."/>
            <person name="Huang L."/>
            <person name="Wang Z.-W."/>
            <person name="Zhao X."/>
            <person name="Zhong W.-Y."/>
            <person name="Peng D.-H."/>
            <person name="Ahmad S."/>
            <person name="Lan S."/>
            <person name="Zhang J.-S."/>
            <person name="Tsai W.-C."/>
            <person name="Van De Peer Y."/>
            <person name="Liu Z.-J."/>
        </authorList>
    </citation>
    <scope>NUCLEOTIDE SEQUENCE</scope>
    <source>
        <strain evidence="1">CP</strain>
        <tissue evidence="1">Leaves</tissue>
    </source>
</reference>
<dbReference type="GO" id="GO:0005319">
    <property type="term" value="F:lipid transporter activity"/>
    <property type="evidence" value="ECO:0007669"/>
    <property type="project" value="TreeGrafter"/>
</dbReference>